<dbReference type="EMBL" id="JBHTLD010000027">
    <property type="protein sequence ID" value="MFD1185565.1"/>
    <property type="molecule type" value="Genomic_DNA"/>
</dbReference>
<dbReference type="RefSeq" id="WP_377523376.1">
    <property type="nucleotide sequence ID" value="NZ_JBHTLD010000027.1"/>
</dbReference>
<accession>A0ABW3SLR9</accession>
<keyword evidence="2" id="KW-1185">Reference proteome</keyword>
<protein>
    <recommendedName>
        <fullName evidence="3">Cyclic nucleotide-binding domain-containing protein</fullName>
    </recommendedName>
</protein>
<evidence type="ECO:0000313" key="2">
    <source>
        <dbReference type="Proteomes" id="UP001597094"/>
    </source>
</evidence>
<comment type="caution">
    <text evidence="1">The sequence shown here is derived from an EMBL/GenBank/DDBJ whole genome shotgun (WGS) entry which is preliminary data.</text>
</comment>
<sequence>MLTLRQQFKYARRQQASSFDLLQDLVNIRYSQRETDYLALVLRYQAKIWVHDQFEVLGHIVKLLRRHRHEAQVLVPGGVVDLPQFLCFLLIVFQANGPDGNSFLLQPRPDYLRQPVRLIVVTIGPKLVGQQVHLLLKAQVFQQRYVIRVIVGHHGRRRTVKSFHQHAAGFVGREVNRPNHRFSPFCIQPLAHLLKKQVCHFPILHAVKESEEAILCIVKGIMVVVEDGGNPSYNISILVGQVQLQRRVLMEGMFPRREQVFLRNIKLRHVMRVVLVQRMRKVNKGF</sequence>
<reference evidence="2" key="1">
    <citation type="journal article" date="2019" name="Int. J. Syst. Evol. Microbiol.">
        <title>The Global Catalogue of Microorganisms (GCM) 10K type strain sequencing project: providing services to taxonomists for standard genome sequencing and annotation.</title>
        <authorList>
            <consortium name="The Broad Institute Genomics Platform"/>
            <consortium name="The Broad Institute Genome Sequencing Center for Infectious Disease"/>
            <person name="Wu L."/>
            <person name="Ma J."/>
        </authorList>
    </citation>
    <scope>NUCLEOTIDE SEQUENCE [LARGE SCALE GENOMIC DNA]</scope>
    <source>
        <strain evidence="2">JCM 31319</strain>
    </source>
</reference>
<evidence type="ECO:0000313" key="1">
    <source>
        <dbReference type="EMBL" id="MFD1185565.1"/>
    </source>
</evidence>
<gene>
    <name evidence="1" type="ORF">ACFQ2O_05030</name>
</gene>
<organism evidence="1 2">
    <name type="scientific">Pontibacter rugosus</name>
    <dbReference type="NCBI Taxonomy" id="1745966"/>
    <lineage>
        <taxon>Bacteria</taxon>
        <taxon>Pseudomonadati</taxon>
        <taxon>Bacteroidota</taxon>
        <taxon>Cytophagia</taxon>
        <taxon>Cytophagales</taxon>
        <taxon>Hymenobacteraceae</taxon>
        <taxon>Pontibacter</taxon>
    </lineage>
</organism>
<proteinExistence type="predicted"/>
<dbReference type="Proteomes" id="UP001597094">
    <property type="component" value="Unassembled WGS sequence"/>
</dbReference>
<evidence type="ECO:0008006" key="3">
    <source>
        <dbReference type="Google" id="ProtNLM"/>
    </source>
</evidence>
<name>A0ABW3SLR9_9BACT</name>